<accession>A0A0D0A729</accession>
<reference evidence="11" key="2">
    <citation type="submission" date="2015-01" db="EMBL/GenBank/DDBJ databases">
        <title>Evolutionary Origins and Diversification of the Mycorrhizal Mutualists.</title>
        <authorList>
            <consortium name="DOE Joint Genome Institute"/>
            <consortium name="Mycorrhizal Genomics Consortium"/>
            <person name="Kohler A."/>
            <person name="Kuo A."/>
            <person name="Nagy L.G."/>
            <person name="Floudas D."/>
            <person name="Copeland A."/>
            <person name="Barry K.W."/>
            <person name="Cichocki N."/>
            <person name="Veneault-Fourrey C."/>
            <person name="LaButti K."/>
            <person name="Lindquist E.A."/>
            <person name="Lipzen A."/>
            <person name="Lundell T."/>
            <person name="Morin E."/>
            <person name="Murat C."/>
            <person name="Riley R."/>
            <person name="Ohm R."/>
            <person name="Sun H."/>
            <person name="Tunlid A."/>
            <person name="Henrissat B."/>
            <person name="Grigoriev I.V."/>
            <person name="Hibbett D.S."/>
            <person name="Martin F."/>
        </authorList>
    </citation>
    <scope>NUCLEOTIDE SEQUENCE [LARGE SCALE GENOMIC DNA]</scope>
    <source>
        <strain evidence="11">441</strain>
    </source>
</reference>
<evidence type="ECO:0000256" key="5">
    <source>
        <dbReference type="ARBA" id="ARBA00022801"/>
    </source>
</evidence>
<dbReference type="GO" id="GO:0004843">
    <property type="term" value="F:cysteine-type deubiquitinase activity"/>
    <property type="evidence" value="ECO:0007669"/>
    <property type="project" value="UniProtKB-UniRule"/>
</dbReference>
<evidence type="ECO:0000313" key="11">
    <source>
        <dbReference type="Proteomes" id="UP000054018"/>
    </source>
</evidence>
<feature type="domain" description="UCH catalytic" evidence="9">
    <location>
        <begin position="9"/>
        <end position="235"/>
    </location>
</feature>
<evidence type="ECO:0000256" key="1">
    <source>
        <dbReference type="ARBA" id="ARBA00000707"/>
    </source>
</evidence>
<feature type="site" description="Transition state stabilizer" evidence="7">
    <location>
        <position position="91"/>
    </location>
</feature>
<dbReference type="InterPro" id="IPR001578">
    <property type="entry name" value="Peptidase_C12_UCH"/>
</dbReference>
<dbReference type="PANTHER" id="PTHR10589">
    <property type="entry name" value="UBIQUITIN CARBOXYL-TERMINAL HYDROLASE"/>
    <property type="match status" value="1"/>
</dbReference>
<evidence type="ECO:0000256" key="3">
    <source>
        <dbReference type="ARBA" id="ARBA00022670"/>
    </source>
</evidence>
<proteinExistence type="inferred from homology"/>
<comment type="similarity">
    <text evidence="2 7 8">Belongs to the peptidase C12 family.</text>
</comment>
<dbReference type="AlphaFoldDB" id="A0A0D0A729"/>
<dbReference type="PROSITE" id="PS52048">
    <property type="entry name" value="UCH_DOMAIN"/>
    <property type="match status" value="1"/>
</dbReference>
<sequence>MSEDDDSSGWHLTESDPAVFTLAKEYRELLKALGTPYIVDDLHSLDPDALSALQPIRALIFLFKCLPLAAEEQNCLGGEYDPDFTGFFAHQTVNNACATLAVINALGNIPSLKAHYRLTELLNFTTGMDPQTCGMAIASADWLREAHNDLSPPSTISLDGLGIPKKTEDAYHFIVYLPASGSVYELDGLKPYPVRHGTFEDSDDGWLRKAREVIENRIATYPPSAIEFSLLAVRDDPLLAMNKQLELLREAGSDAAAAEMLLKISDETSRREQWAFENSLRRHNHISLAHATLLALEKAGLLQPAIENARKVMRERAERRRQDGFTGMDED</sequence>
<feature type="active site" description="Proton donor" evidence="7">
    <location>
        <position position="172"/>
    </location>
</feature>
<dbReference type="InterPro" id="IPR038765">
    <property type="entry name" value="Papain-like_cys_pep_sf"/>
</dbReference>
<keyword evidence="3 7" id="KW-0645">Protease</keyword>
<dbReference type="Proteomes" id="UP000054018">
    <property type="component" value="Unassembled WGS sequence"/>
</dbReference>
<dbReference type="SUPFAM" id="SSF54001">
    <property type="entry name" value="Cysteine proteinases"/>
    <property type="match status" value="1"/>
</dbReference>
<name>A0A0D0A729_9AGAM</name>
<dbReference type="Gene3D" id="1.20.58.860">
    <property type="match status" value="1"/>
</dbReference>
<feature type="site" description="Important for enzyme activity" evidence="7">
    <location>
        <position position="187"/>
    </location>
</feature>
<dbReference type="Pfam" id="PF01088">
    <property type="entry name" value="Peptidase_C12"/>
    <property type="match status" value="1"/>
</dbReference>
<dbReference type="GO" id="GO:0016579">
    <property type="term" value="P:protein deubiquitination"/>
    <property type="evidence" value="ECO:0007669"/>
    <property type="project" value="TreeGrafter"/>
</dbReference>
<dbReference type="PANTHER" id="PTHR10589:SF16">
    <property type="entry name" value="UBIQUITIN CARBOXYL-TERMINAL HYDROLASE ISOZYME L5"/>
    <property type="match status" value="1"/>
</dbReference>
<gene>
    <name evidence="10" type="ORF">PISMIDRAFT_7855</name>
</gene>
<dbReference type="GO" id="GO:0006511">
    <property type="term" value="P:ubiquitin-dependent protein catabolic process"/>
    <property type="evidence" value="ECO:0007669"/>
    <property type="project" value="UniProtKB-UniRule"/>
</dbReference>
<keyword evidence="4 7" id="KW-0833">Ubl conjugation pathway</keyword>
<dbReference type="InterPro" id="IPR036959">
    <property type="entry name" value="Peptidase_C12_UCH_sf"/>
</dbReference>
<keyword evidence="6 7" id="KW-0788">Thiol protease</keyword>
<dbReference type="HOGENOM" id="CLU_018316_1_0_1"/>
<keyword evidence="11" id="KW-1185">Reference proteome</keyword>
<dbReference type="Gene3D" id="3.40.532.10">
    <property type="entry name" value="Peptidase C12, ubiquitin carboxyl-terminal hydrolase"/>
    <property type="match status" value="1"/>
</dbReference>
<evidence type="ECO:0000256" key="6">
    <source>
        <dbReference type="ARBA" id="ARBA00022807"/>
    </source>
</evidence>
<dbReference type="EMBL" id="KN833694">
    <property type="protein sequence ID" value="KIK27868.1"/>
    <property type="molecule type" value="Genomic_DNA"/>
</dbReference>
<evidence type="ECO:0000313" key="10">
    <source>
        <dbReference type="EMBL" id="KIK27868.1"/>
    </source>
</evidence>
<organism evidence="10 11">
    <name type="scientific">Pisolithus microcarpus 441</name>
    <dbReference type="NCBI Taxonomy" id="765257"/>
    <lineage>
        <taxon>Eukaryota</taxon>
        <taxon>Fungi</taxon>
        <taxon>Dikarya</taxon>
        <taxon>Basidiomycota</taxon>
        <taxon>Agaricomycotina</taxon>
        <taxon>Agaricomycetes</taxon>
        <taxon>Agaricomycetidae</taxon>
        <taxon>Boletales</taxon>
        <taxon>Sclerodermatineae</taxon>
        <taxon>Pisolithaceae</taxon>
        <taxon>Pisolithus</taxon>
    </lineage>
</organism>
<dbReference type="GO" id="GO:0005737">
    <property type="term" value="C:cytoplasm"/>
    <property type="evidence" value="ECO:0007669"/>
    <property type="project" value="TreeGrafter"/>
</dbReference>
<evidence type="ECO:0000256" key="8">
    <source>
        <dbReference type="RuleBase" id="RU361215"/>
    </source>
</evidence>
<evidence type="ECO:0000259" key="9">
    <source>
        <dbReference type="PROSITE" id="PS52048"/>
    </source>
</evidence>
<dbReference type="OrthoDB" id="1924260at2759"/>
<reference evidence="10 11" key="1">
    <citation type="submission" date="2014-04" db="EMBL/GenBank/DDBJ databases">
        <authorList>
            <consortium name="DOE Joint Genome Institute"/>
            <person name="Kuo A."/>
            <person name="Kohler A."/>
            <person name="Costa M.D."/>
            <person name="Nagy L.G."/>
            <person name="Floudas D."/>
            <person name="Copeland A."/>
            <person name="Barry K.W."/>
            <person name="Cichocki N."/>
            <person name="Veneault-Fourrey C."/>
            <person name="LaButti K."/>
            <person name="Lindquist E.A."/>
            <person name="Lipzen A."/>
            <person name="Lundell T."/>
            <person name="Morin E."/>
            <person name="Murat C."/>
            <person name="Sun H."/>
            <person name="Tunlid A."/>
            <person name="Henrissat B."/>
            <person name="Grigoriev I.V."/>
            <person name="Hibbett D.S."/>
            <person name="Martin F."/>
            <person name="Nordberg H.P."/>
            <person name="Cantor M.N."/>
            <person name="Hua S.X."/>
        </authorList>
    </citation>
    <scope>NUCLEOTIDE SEQUENCE [LARGE SCALE GENOMIC DNA]</scope>
    <source>
        <strain evidence="10 11">441</strain>
    </source>
</reference>
<dbReference type="PRINTS" id="PR00707">
    <property type="entry name" value="UBCTHYDRLASE"/>
</dbReference>
<dbReference type="STRING" id="765257.A0A0D0A729"/>
<dbReference type="InterPro" id="IPR041507">
    <property type="entry name" value="UCH_C"/>
</dbReference>
<evidence type="ECO:0000256" key="7">
    <source>
        <dbReference type="PROSITE-ProRule" id="PRU01393"/>
    </source>
</evidence>
<evidence type="ECO:0000256" key="2">
    <source>
        <dbReference type="ARBA" id="ARBA00009326"/>
    </source>
</evidence>
<protein>
    <recommendedName>
        <fullName evidence="8">Ubiquitin carboxyl-terminal hydrolase</fullName>
        <ecNumber evidence="8">3.4.19.12</ecNumber>
    </recommendedName>
</protein>
<dbReference type="EC" id="3.4.19.12" evidence="8"/>
<feature type="active site" description="Nucleophile" evidence="7">
    <location>
        <position position="97"/>
    </location>
</feature>
<evidence type="ECO:0000256" key="4">
    <source>
        <dbReference type="ARBA" id="ARBA00022786"/>
    </source>
</evidence>
<dbReference type="Pfam" id="PF18031">
    <property type="entry name" value="UCH_C"/>
    <property type="match status" value="1"/>
</dbReference>
<comment type="catalytic activity">
    <reaction evidence="1 7 8">
        <text>Thiol-dependent hydrolysis of ester, thioester, amide, peptide and isopeptide bonds formed by the C-terminal Gly of ubiquitin (a 76-residue protein attached to proteins as an intracellular targeting signal).</text>
        <dbReference type="EC" id="3.4.19.12"/>
    </reaction>
</comment>
<keyword evidence="5 7" id="KW-0378">Hydrolase</keyword>